<comment type="caution">
    <text evidence="2">The sequence shown here is derived from an EMBL/GenBank/DDBJ whole genome shotgun (WGS) entry which is preliminary data.</text>
</comment>
<dbReference type="Pfam" id="PF13489">
    <property type="entry name" value="Methyltransf_23"/>
    <property type="match status" value="1"/>
</dbReference>
<proteinExistence type="inferred from homology"/>
<sequence length="268" mass="30565">PNDERQCEALDIFHHAFLLLLKGSLCLAPIKENVQNALEVGTGTGIWAIDFADEHPSAQVIGTDISLIQPEWVPPNLQFQLDDANLEWTFKERFEFIYCRRMVGSITDWDEFAKNAFAALQPGGYFECHELSMSFRSDDKTHKNCESMIRWEDFWKDVGNKSGRSFTVVEDRRLEKPMQLAGFTDIKTRVYKMPVGGWPKDPRLKKVGLYTRAALDADLEGLVLRPAVEVLGWSFKEAIIFAAQLRKELRSGKAHAYLPLKVVFGQKP</sequence>
<accession>A0A9P9G763</accession>
<dbReference type="GO" id="GO:0008168">
    <property type="term" value="F:methyltransferase activity"/>
    <property type="evidence" value="ECO:0007669"/>
    <property type="project" value="UniProtKB-KW"/>
</dbReference>
<evidence type="ECO:0000256" key="1">
    <source>
        <dbReference type="ARBA" id="ARBA00038158"/>
    </source>
</evidence>
<comment type="similarity">
    <text evidence="1">Belongs to the methyltransferase superfamily. LaeA methyltransferase family.</text>
</comment>
<dbReference type="AlphaFoldDB" id="A0A9P9G763"/>
<dbReference type="InterPro" id="IPR029063">
    <property type="entry name" value="SAM-dependent_MTases_sf"/>
</dbReference>
<name>A0A9P9G763_FUSSL</name>
<dbReference type="GO" id="GO:0032259">
    <property type="term" value="P:methylation"/>
    <property type="evidence" value="ECO:0007669"/>
    <property type="project" value="UniProtKB-KW"/>
</dbReference>
<dbReference type="PANTHER" id="PTHR43591">
    <property type="entry name" value="METHYLTRANSFERASE"/>
    <property type="match status" value="1"/>
</dbReference>
<dbReference type="OrthoDB" id="5099504at2759"/>
<reference evidence="2" key="1">
    <citation type="journal article" date="2021" name="Nat. Commun.">
        <title>Genetic determinants of endophytism in the Arabidopsis root mycobiome.</title>
        <authorList>
            <person name="Mesny F."/>
            <person name="Miyauchi S."/>
            <person name="Thiergart T."/>
            <person name="Pickel B."/>
            <person name="Atanasova L."/>
            <person name="Karlsson M."/>
            <person name="Huettel B."/>
            <person name="Barry K.W."/>
            <person name="Haridas S."/>
            <person name="Chen C."/>
            <person name="Bauer D."/>
            <person name="Andreopoulos W."/>
            <person name="Pangilinan J."/>
            <person name="LaButti K."/>
            <person name="Riley R."/>
            <person name="Lipzen A."/>
            <person name="Clum A."/>
            <person name="Drula E."/>
            <person name="Henrissat B."/>
            <person name="Kohler A."/>
            <person name="Grigoriev I.V."/>
            <person name="Martin F.M."/>
            <person name="Hacquard S."/>
        </authorList>
    </citation>
    <scope>NUCLEOTIDE SEQUENCE</scope>
    <source>
        <strain evidence="2">FSSC 5 MPI-SDFR-AT-0091</strain>
    </source>
</reference>
<keyword evidence="3" id="KW-1185">Reference proteome</keyword>
<keyword evidence="2" id="KW-0489">Methyltransferase</keyword>
<evidence type="ECO:0000313" key="2">
    <source>
        <dbReference type="EMBL" id="KAH7232524.1"/>
    </source>
</evidence>
<dbReference type="SUPFAM" id="SSF53335">
    <property type="entry name" value="S-adenosyl-L-methionine-dependent methyltransferases"/>
    <property type="match status" value="1"/>
</dbReference>
<dbReference type="PANTHER" id="PTHR43591:SF10">
    <property type="entry name" value="ABC TRANSMEMBRANE TYPE-1 DOMAIN-CONTAINING PROTEIN-RELATED"/>
    <property type="match status" value="1"/>
</dbReference>
<evidence type="ECO:0000313" key="3">
    <source>
        <dbReference type="Proteomes" id="UP000736672"/>
    </source>
</evidence>
<feature type="non-terminal residue" evidence="2">
    <location>
        <position position="1"/>
    </location>
</feature>
<protein>
    <submittedName>
        <fullName evidence="2">S-adenosyl-L-methionine-dependent methyltransferase</fullName>
    </submittedName>
</protein>
<organism evidence="2 3">
    <name type="scientific">Fusarium solani</name>
    <name type="common">Filamentous fungus</name>
    <dbReference type="NCBI Taxonomy" id="169388"/>
    <lineage>
        <taxon>Eukaryota</taxon>
        <taxon>Fungi</taxon>
        <taxon>Dikarya</taxon>
        <taxon>Ascomycota</taxon>
        <taxon>Pezizomycotina</taxon>
        <taxon>Sordariomycetes</taxon>
        <taxon>Hypocreomycetidae</taxon>
        <taxon>Hypocreales</taxon>
        <taxon>Nectriaceae</taxon>
        <taxon>Fusarium</taxon>
        <taxon>Fusarium solani species complex</taxon>
    </lineage>
</organism>
<dbReference type="Gene3D" id="3.40.50.150">
    <property type="entry name" value="Vaccinia Virus protein VP39"/>
    <property type="match status" value="1"/>
</dbReference>
<dbReference type="CDD" id="cd02440">
    <property type="entry name" value="AdoMet_MTases"/>
    <property type="match status" value="1"/>
</dbReference>
<dbReference type="Proteomes" id="UP000736672">
    <property type="component" value="Unassembled WGS sequence"/>
</dbReference>
<gene>
    <name evidence="2" type="ORF">B0J15DRAFT_409148</name>
</gene>
<keyword evidence="2" id="KW-0808">Transferase</keyword>
<dbReference type="EMBL" id="JAGTJS010000029">
    <property type="protein sequence ID" value="KAH7232524.1"/>
    <property type="molecule type" value="Genomic_DNA"/>
</dbReference>